<dbReference type="Gene3D" id="3.40.50.720">
    <property type="entry name" value="NAD(P)-binding Rossmann-like Domain"/>
    <property type="match status" value="1"/>
</dbReference>
<evidence type="ECO:0000259" key="1">
    <source>
        <dbReference type="Pfam" id="PF05368"/>
    </source>
</evidence>
<dbReference type="InterPro" id="IPR008030">
    <property type="entry name" value="NmrA-like"/>
</dbReference>
<dbReference type="EMBL" id="LOJT01000026">
    <property type="protein sequence ID" value="OOW75142.1"/>
    <property type="molecule type" value="Genomic_DNA"/>
</dbReference>
<dbReference type="PANTHER" id="PTHR43162">
    <property type="match status" value="1"/>
</dbReference>
<keyword evidence="3" id="KW-1185">Reference proteome</keyword>
<dbReference type="Gene3D" id="3.90.25.10">
    <property type="entry name" value="UDP-galactose 4-epimerase, domain 1"/>
    <property type="match status" value="1"/>
</dbReference>
<dbReference type="PANTHER" id="PTHR43162:SF1">
    <property type="entry name" value="PRESTALK A DIFFERENTIATION PROTEIN A"/>
    <property type="match status" value="1"/>
</dbReference>
<protein>
    <submittedName>
        <fullName evidence="2">NmrA family transcriptional regulator</fullName>
    </submittedName>
</protein>
<dbReference type="InterPro" id="IPR036291">
    <property type="entry name" value="NAD(P)-bd_dom_sf"/>
</dbReference>
<dbReference type="SUPFAM" id="SSF51735">
    <property type="entry name" value="NAD(P)-binding Rossmann-fold domains"/>
    <property type="match status" value="1"/>
</dbReference>
<name>A0ABX3M463_9XANT</name>
<feature type="domain" description="NmrA-like" evidence="1">
    <location>
        <begin position="3"/>
        <end position="222"/>
    </location>
</feature>
<accession>A0ABX3M463</accession>
<evidence type="ECO:0000313" key="3">
    <source>
        <dbReference type="Proteomes" id="UP000190018"/>
    </source>
</evidence>
<proteinExistence type="predicted"/>
<sequence length="289" mass="31029">MSILVTGATGTVGSLVTQGLADAGAQVKALVRQHGKRPFPAGVTEVVADLTDVASMRAALASVRTLLLLNAVTPDEVTQALIALNLAKEAGVERIVYLSVIHADTYTNVPHFTGKHTVERMIESLEIPATVLRPAYFMQNEGMVQQTITDYDVYPMPIGAQGIAMIDARDIADIAVVELLRRDRADGPLPRVTLELVGPRALTGTDVAKVWSAALGREIAYAGDDVAAFEAQLAKYGPSWLAYDMRLMMGGIQRFGMHAAEGTVAKLQAILGRPLRTYEDFVREATAKA</sequence>
<dbReference type="Pfam" id="PF05368">
    <property type="entry name" value="NmrA"/>
    <property type="match status" value="1"/>
</dbReference>
<comment type="caution">
    <text evidence="2">The sequence shown here is derived from an EMBL/GenBank/DDBJ whole genome shotgun (WGS) entry which is preliminary data.</text>
</comment>
<reference evidence="2 3" key="1">
    <citation type="submission" date="2015-12" db="EMBL/GenBank/DDBJ databases">
        <authorList>
            <person name="Bansal K."/>
            <person name="Midha S."/>
            <person name="Patil P.B."/>
        </authorList>
    </citation>
    <scope>NUCLEOTIDE SEQUENCE [LARGE SCALE GENOMIC DNA]</scope>
    <source>
        <strain evidence="2 3">LMG21719</strain>
    </source>
</reference>
<dbReference type="InterPro" id="IPR051604">
    <property type="entry name" value="Ergot_Alk_Oxidoreductase"/>
</dbReference>
<evidence type="ECO:0000313" key="2">
    <source>
        <dbReference type="EMBL" id="OOW75142.1"/>
    </source>
</evidence>
<gene>
    <name evidence="2" type="ORF">Xant_17100</name>
</gene>
<organism evidence="2 3">
    <name type="scientific">Xanthomonas cissicola</name>
    <dbReference type="NCBI Taxonomy" id="86186"/>
    <lineage>
        <taxon>Bacteria</taxon>
        <taxon>Pseudomonadati</taxon>
        <taxon>Pseudomonadota</taxon>
        <taxon>Gammaproteobacteria</taxon>
        <taxon>Lysobacterales</taxon>
        <taxon>Lysobacteraceae</taxon>
        <taxon>Xanthomonas</taxon>
    </lineage>
</organism>
<dbReference type="Proteomes" id="UP000190018">
    <property type="component" value="Unassembled WGS sequence"/>
</dbReference>
<dbReference type="RefSeq" id="WP_078589096.1">
    <property type="nucleotide sequence ID" value="NZ_LOJT01000026.1"/>
</dbReference>